<dbReference type="Proteomes" id="UP000287171">
    <property type="component" value="Unassembled WGS sequence"/>
</dbReference>
<dbReference type="EMBL" id="BIFT01000001">
    <property type="protein sequence ID" value="GCE26608.1"/>
    <property type="molecule type" value="Genomic_DNA"/>
</dbReference>
<evidence type="ECO:0000313" key="2">
    <source>
        <dbReference type="Proteomes" id="UP000287171"/>
    </source>
</evidence>
<comment type="caution">
    <text evidence="1">The sequence shown here is derived from an EMBL/GenBank/DDBJ whole genome shotgun (WGS) entry which is preliminary data.</text>
</comment>
<evidence type="ECO:0000313" key="1">
    <source>
        <dbReference type="EMBL" id="GCE26608.1"/>
    </source>
</evidence>
<accession>A0A402B5H6</accession>
<gene>
    <name evidence="1" type="ORF">KDA_20920</name>
</gene>
<sequence length="71" mass="7969">MFTITPDVCAMLGPCVIAVPMPLAIPIITSERMPISKSTEIRAVERGYFICNRPSVLFMDRVNYGDVPIFY</sequence>
<proteinExistence type="predicted"/>
<keyword evidence="2" id="KW-1185">Reference proteome</keyword>
<reference evidence="2" key="1">
    <citation type="submission" date="2018-12" db="EMBL/GenBank/DDBJ databases">
        <title>Tengunoibacter tsumagoiensis gen. nov., sp. nov., Dictyobacter kobayashii sp. nov., D. alpinus sp. nov., and D. joshuensis sp. nov. and description of Dictyobacteraceae fam. nov. within the order Ktedonobacterales isolated from Tengu-no-mugimeshi.</title>
        <authorList>
            <person name="Wang C.M."/>
            <person name="Zheng Y."/>
            <person name="Sakai Y."/>
            <person name="Toyoda A."/>
            <person name="Minakuchi Y."/>
            <person name="Abe K."/>
            <person name="Yokota A."/>
            <person name="Yabe S."/>
        </authorList>
    </citation>
    <scope>NUCLEOTIDE SEQUENCE [LARGE SCALE GENOMIC DNA]</scope>
    <source>
        <strain evidence="2">Uno16</strain>
    </source>
</reference>
<name>A0A402B5H6_9CHLR</name>
<protein>
    <submittedName>
        <fullName evidence="1">Uncharacterized protein</fullName>
    </submittedName>
</protein>
<organism evidence="1 2">
    <name type="scientific">Dictyobacter alpinus</name>
    <dbReference type="NCBI Taxonomy" id="2014873"/>
    <lineage>
        <taxon>Bacteria</taxon>
        <taxon>Bacillati</taxon>
        <taxon>Chloroflexota</taxon>
        <taxon>Ktedonobacteria</taxon>
        <taxon>Ktedonobacterales</taxon>
        <taxon>Dictyobacteraceae</taxon>
        <taxon>Dictyobacter</taxon>
    </lineage>
</organism>
<dbReference type="AlphaFoldDB" id="A0A402B5H6"/>